<dbReference type="CDD" id="cd00130">
    <property type="entry name" value="PAS"/>
    <property type="match status" value="1"/>
</dbReference>
<dbReference type="InterPro" id="IPR000160">
    <property type="entry name" value="GGDEF_dom"/>
</dbReference>
<feature type="transmembrane region" description="Helical" evidence="1">
    <location>
        <begin position="20"/>
        <end position="37"/>
    </location>
</feature>
<dbReference type="InterPro" id="IPR013767">
    <property type="entry name" value="PAS_fold"/>
</dbReference>
<evidence type="ECO:0000259" key="3">
    <source>
        <dbReference type="PROSITE" id="PS50113"/>
    </source>
</evidence>
<dbReference type="Pfam" id="PF00990">
    <property type="entry name" value="GGDEF"/>
    <property type="match status" value="1"/>
</dbReference>
<keyword evidence="1" id="KW-0472">Membrane</keyword>
<dbReference type="InterPro" id="IPR000700">
    <property type="entry name" value="PAS-assoc_C"/>
</dbReference>
<name>A0A0H5SH85_HERHM</name>
<reference evidence="6 7" key="1">
    <citation type="submission" date="2015-06" db="EMBL/GenBank/DDBJ databases">
        <authorList>
            <person name="Wibberg Daniel"/>
        </authorList>
    </citation>
    <scope>NUCLEOTIDE SEQUENCE [LARGE SCALE GENOMIC DNA]</scope>
    <source>
        <strain evidence="6 7">T3/55T</strain>
    </source>
</reference>
<dbReference type="AlphaFoldDB" id="A0A0H5SH85"/>
<protein>
    <recommendedName>
        <fullName evidence="8">PAS domain S-box-containing protein/diguanylate cyclase (GGDEF)-like protein</fullName>
    </recommendedName>
</protein>
<dbReference type="SMART" id="SM00267">
    <property type="entry name" value="GGDEF"/>
    <property type="match status" value="1"/>
</dbReference>
<dbReference type="InterPro" id="IPR043128">
    <property type="entry name" value="Rev_trsase/Diguanyl_cyclase"/>
</dbReference>
<dbReference type="SUPFAM" id="SSF141868">
    <property type="entry name" value="EAL domain-like"/>
    <property type="match status" value="1"/>
</dbReference>
<dbReference type="Gene3D" id="3.20.20.450">
    <property type="entry name" value="EAL domain"/>
    <property type="match status" value="1"/>
</dbReference>
<dbReference type="Proteomes" id="UP000236497">
    <property type="component" value="Unassembled WGS sequence"/>
</dbReference>
<feature type="domain" description="EAL" evidence="4">
    <location>
        <begin position="409"/>
        <end position="663"/>
    </location>
</feature>
<dbReference type="Gene3D" id="3.30.450.20">
    <property type="entry name" value="PAS domain"/>
    <property type="match status" value="1"/>
</dbReference>
<dbReference type="PANTHER" id="PTHR44757:SF2">
    <property type="entry name" value="BIOFILM ARCHITECTURE MAINTENANCE PROTEIN MBAA"/>
    <property type="match status" value="1"/>
</dbReference>
<dbReference type="CDD" id="cd01948">
    <property type="entry name" value="EAL"/>
    <property type="match status" value="1"/>
</dbReference>
<evidence type="ECO:0008006" key="8">
    <source>
        <dbReference type="Google" id="ProtNLM"/>
    </source>
</evidence>
<dbReference type="Pfam" id="PF00989">
    <property type="entry name" value="PAS"/>
    <property type="match status" value="1"/>
</dbReference>
<dbReference type="NCBIfam" id="TIGR00229">
    <property type="entry name" value="sensory_box"/>
    <property type="match status" value="1"/>
</dbReference>
<accession>A0A0H5SH85</accession>
<dbReference type="InterPro" id="IPR035919">
    <property type="entry name" value="EAL_sf"/>
</dbReference>
<dbReference type="RefSeq" id="WP_158245930.1">
    <property type="nucleotide sequence ID" value="NZ_CVTD020000017.1"/>
</dbReference>
<organism evidence="6 7">
    <name type="scientific">Herbinix hemicellulosilytica</name>
    <dbReference type="NCBI Taxonomy" id="1564487"/>
    <lineage>
        <taxon>Bacteria</taxon>
        <taxon>Bacillati</taxon>
        <taxon>Bacillota</taxon>
        <taxon>Clostridia</taxon>
        <taxon>Lachnospirales</taxon>
        <taxon>Lachnospiraceae</taxon>
        <taxon>Herbinix</taxon>
    </lineage>
</organism>
<dbReference type="InterPro" id="IPR001633">
    <property type="entry name" value="EAL_dom"/>
</dbReference>
<dbReference type="CDD" id="cd01949">
    <property type="entry name" value="GGDEF"/>
    <property type="match status" value="1"/>
</dbReference>
<feature type="domain" description="PAC" evidence="3">
    <location>
        <begin position="187"/>
        <end position="239"/>
    </location>
</feature>
<dbReference type="Gene3D" id="3.30.70.270">
    <property type="match status" value="1"/>
</dbReference>
<feature type="domain" description="PAS" evidence="2">
    <location>
        <begin position="113"/>
        <end position="183"/>
    </location>
</feature>
<feature type="transmembrane region" description="Helical" evidence="1">
    <location>
        <begin position="57"/>
        <end position="75"/>
    </location>
</feature>
<keyword evidence="1" id="KW-0812">Transmembrane</keyword>
<dbReference type="InterPro" id="IPR052155">
    <property type="entry name" value="Biofilm_reg_signaling"/>
</dbReference>
<dbReference type="InterPro" id="IPR000014">
    <property type="entry name" value="PAS"/>
</dbReference>
<dbReference type="EMBL" id="CVTD020000017">
    <property type="protein sequence ID" value="CRZ34844.1"/>
    <property type="molecule type" value="Genomic_DNA"/>
</dbReference>
<evidence type="ECO:0000313" key="6">
    <source>
        <dbReference type="EMBL" id="CRZ34844.1"/>
    </source>
</evidence>
<dbReference type="PROSITE" id="PS50883">
    <property type="entry name" value="EAL"/>
    <property type="match status" value="1"/>
</dbReference>
<gene>
    <name evidence="6" type="ORF">HHT355_1643</name>
</gene>
<dbReference type="PROSITE" id="PS50887">
    <property type="entry name" value="GGDEF"/>
    <property type="match status" value="1"/>
</dbReference>
<dbReference type="InterPro" id="IPR029787">
    <property type="entry name" value="Nucleotide_cyclase"/>
</dbReference>
<dbReference type="SMART" id="SM00091">
    <property type="entry name" value="PAS"/>
    <property type="match status" value="1"/>
</dbReference>
<dbReference type="SUPFAM" id="SSF55785">
    <property type="entry name" value="PYP-like sensor domain (PAS domain)"/>
    <property type="match status" value="1"/>
</dbReference>
<dbReference type="SUPFAM" id="SSF55073">
    <property type="entry name" value="Nucleotide cyclase"/>
    <property type="match status" value="1"/>
</dbReference>
<evidence type="ECO:0000259" key="2">
    <source>
        <dbReference type="PROSITE" id="PS50112"/>
    </source>
</evidence>
<dbReference type="InterPro" id="IPR035965">
    <property type="entry name" value="PAS-like_dom_sf"/>
</dbReference>
<keyword evidence="1" id="KW-1133">Transmembrane helix</keyword>
<dbReference type="PANTHER" id="PTHR44757">
    <property type="entry name" value="DIGUANYLATE CYCLASE DGCP"/>
    <property type="match status" value="1"/>
</dbReference>
<dbReference type="Pfam" id="PF00563">
    <property type="entry name" value="EAL"/>
    <property type="match status" value="1"/>
</dbReference>
<dbReference type="PROSITE" id="PS50112">
    <property type="entry name" value="PAS"/>
    <property type="match status" value="1"/>
</dbReference>
<dbReference type="PROSITE" id="PS50113">
    <property type="entry name" value="PAC"/>
    <property type="match status" value="1"/>
</dbReference>
<evidence type="ECO:0000259" key="4">
    <source>
        <dbReference type="PROSITE" id="PS50883"/>
    </source>
</evidence>
<keyword evidence="7" id="KW-1185">Reference proteome</keyword>
<proteinExistence type="predicted"/>
<evidence type="ECO:0000313" key="7">
    <source>
        <dbReference type="Proteomes" id="UP000236497"/>
    </source>
</evidence>
<sequence length="664" mass="76940">MSLTKSNSQNEHKKSLLKEAYKISILYALFGSLWILLSDSLLMIWFSDIKDYKYYQTFKGCIYIILTTLMVFWLIKKRMNLWLLEYGKREKAYQELKIAHEELISLESELDFQKKLNENIFTEAPSIIITWDDHGNILNINPFGEKITGYTEEELVNGLGWNALIPKDRLYLVDYIYNKIKTNKSALNYEGPIITKDGRKIDILWSSKILSQTVNENNIYVSIGTDIEERKKYEEKIKYMAYYDSLTGLPNRIMFEQEVKKRIDDGLAGFAIAYMDIDNFKNINDSIGHQAGDVFLRYLTENMVEQIKDKGLIARLGGDEFAILFSDSSLPVIRENVEKLLNYVNRIWTYQNRQFYISTSMGIVIYPDHGKSPSELLKNADIAMYTSKKEGKNRFLIYDDKLMKRQTEVAEMINYLQQGIDEDQFYLVYQPQYKLCSREIVGLEALLRWNHPKEGFISPSEFIPIAESTGQIYRLDRLVLKKALEQKMLLEKQGFMDIELAINLSSKTLTSEVNFYEWEQILSAFAVDYSKIAIEITETADILNVDSVIERLKKLKARGIRIALDDFGTGYSSLNYLKKFPIDIIKLDRSFINAITEEGVDTLLIRNILKLAADLKYDVVAEGIETQEQMQCLINHNCSFGQGYLLSKPLTIDKIYGLLKVKSN</sequence>
<evidence type="ECO:0000259" key="5">
    <source>
        <dbReference type="PROSITE" id="PS50887"/>
    </source>
</evidence>
<dbReference type="GO" id="GO:0006355">
    <property type="term" value="P:regulation of DNA-templated transcription"/>
    <property type="evidence" value="ECO:0007669"/>
    <property type="project" value="InterPro"/>
</dbReference>
<evidence type="ECO:0000256" key="1">
    <source>
        <dbReference type="SAM" id="Phobius"/>
    </source>
</evidence>
<dbReference type="SMART" id="SM00052">
    <property type="entry name" value="EAL"/>
    <property type="match status" value="1"/>
</dbReference>
<feature type="domain" description="GGDEF" evidence="5">
    <location>
        <begin position="268"/>
        <end position="400"/>
    </location>
</feature>
<dbReference type="NCBIfam" id="TIGR00254">
    <property type="entry name" value="GGDEF"/>
    <property type="match status" value="1"/>
</dbReference>